<feature type="transmembrane region" description="Helical" evidence="1">
    <location>
        <begin position="99"/>
        <end position="117"/>
    </location>
</feature>
<evidence type="ECO:0000259" key="2">
    <source>
        <dbReference type="SMART" id="SM00471"/>
    </source>
</evidence>
<dbReference type="Gene3D" id="1.10.3210.10">
    <property type="entry name" value="Hypothetical protein af1432"/>
    <property type="match status" value="1"/>
</dbReference>
<dbReference type="SUPFAM" id="SSF109604">
    <property type="entry name" value="HD-domain/PDEase-like"/>
    <property type="match status" value="1"/>
</dbReference>
<feature type="transmembrane region" description="Helical" evidence="1">
    <location>
        <begin position="207"/>
        <end position="225"/>
    </location>
</feature>
<dbReference type="EMBL" id="JAGSNF010000015">
    <property type="protein sequence ID" value="MBR7743779.1"/>
    <property type="molecule type" value="Genomic_DNA"/>
</dbReference>
<dbReference type="Proteomes" id="UP000677016">
    <property type="component" value="Unassembled WGS sequence"/>
</dbReference>
<keyword evidence="1" id="KW-0472">Membrane</keyword>
<feature type="transmembrane region" description="Helical" evidence="1">
    <location>
        <begin position="124"/>
        <end position="144"/>
    </location>
</feature>
<dbReference type="RefSeq" id="WP_211603038.1">
    <property type="nucleotide sequence ID" value="NZ_JAGSNF010000015.1"/>
</dbReference>
<keyword evidence="1" id="KW-0812">Transmembrane</keyword>
<name>A0A941I168_9MICO</name>
<gene>
    <name evidence="3" type="ORF">KC207_10805</name>
</gene>
<dbReference type="SMART" id="SM00471">
    <property type="entry name" value="HDc"/>
    <property type="match status" value="1"/>
</dbReference>
<protein>
    <submittedName>
        <fullName evidence="3">HD domain-containing protein</fullName>
    </submittedName>
</protein>
<keyword evidence="1" id="KW-1133">Transmembrane helix</keyword>
<dbReference type="InterPro" id="IPR006674">
    <property type="entry name" value="HD_domain"/>
</dbReference>
<organism evidence="3 4">
    <name type="scientific">Phycicoccus avicenniae</name>
    <dbReference type="NCBI Taxonomy" id="2828860"/>
    <lineage>
        <taxon>Bacteria</taxon>
        <taxon>Bacillati</taxon>
        <taxon>Actinomycetota</taxon>
        <taxon>Actinomycetes</taxon>
        <taxon>Micrococcales</taxon>
        <taxon>Intrasporangiaceae</taxon>
        <taxon>Phycicoccus</taxon>
    </lineage>
</organism>
<comment type="caution">
    <text evidence="3">The sequence shown here is derived from an EMBL/GenBank/DDBJ whole genome shotgun (WGS) entry which is preliminary data.</text>
</comment>
<dbReference type="InterPro" id="IPR003607">
    <property type="entry name" value="HD/PDEase_dom"/>
</dbReference>
<feature type="transmembrane region" description="Helical" evidence="1">
    <location>
        <begin position="69"/>
        <end position="87"/>
    </location>
</feature>
<evidence type="ECO:0000313" key="4">
    <source>
        <dbReference type="Proteomes" id="UP000677016"/>
    </source>
</evidence>
<reference evidence="3" key="1">
    <citation type="submission" date="2021-04" db="EMBL/GenBank/DDBJ databases">
        <title>Phycicoccus avicenniae sp. nov., a novel endophytic actinomycetes isolated from branch of Avicennia mariana.</title>
        <authorList>
            <person name="Tuo L."/>
        </authorList>
    </citation>
    <scope>NUCLEOTIDE SEQUENCE</scope>
    <source>
        <strain evidence="3">BSK3Z-2</strain>
    </source>
</reference>
<dbReference type="InterPro" id="IPR052020">
    <property type="entry name" value="Cyclic_di-GMP/3'3'-cGAMP_PDE"/>
</dbReference>
<dbReference type="AlphaFoldDB" id="A0A941I168"/>
<evidence type="ECO:0000313" key="3">
    <source>
        <dbReference type="EMBL" id="MBR7743779.1"/>
    </source>
</evidence>
<keyword evidence="4" id="KW-1185">Reference proteome</keyword>
<feature type="domain" description="HD/PDEase" evidence="2">
    <location>
        <begin position="271"/>
        <end position="400"/>
    </location>
</feature>
<dbReference type="PANTHER" id="PTHR45228:SF4">
    <property type="entry name" value="LIPOPROTEIN"/>
    <property type="match status" value="1"/>
</dbReference>
<accession>A0A941I168</accession>
<dbReference type="CDD" id="cd00077">
    <property type="entry name" value="HDc"/>
    <property type="match status" value="1"/>
</dbReference>
<feature type="transmembrane region" description="Helical" evidence="1">
    <location>
        <begin position="36"/>
        <end position="57"/>
    </location>
</feature>
<feature type="transmembrane region" description="Helical" evidence="1">
    <location>
        <begin position="12"/>
        <end position="30"/>
    </location>
</feature>
<sequence length="444" mass="46276">MIDLVVRRRDQLFATLVIVLGAGLVLWSFAADRADLGTLVSTHSVTLLVFVAVITAGELLTLRMPSGREIAPLATAGALSLAVVGPVADQPVFDVSPGLVVLVAATAFVVSGLLRAARGLPVGVALMAANLCGVAVAAVLARTWQVGGQTLWEDQSDPAVHQGVVAGGMVLVSAVGLTLGLVLVSAVRAERFGTPWLSALRDEVSEAAPLTLAVVVTGPMVALMAPVIGVLALPAALGPLAMAYTAVRQYARNRAMNRRLVGTLSRLTEAGGYTRHHHAERVAGISVRIGRILGLGERELRSLEYAALLHDLGQITLTDPIPDGATVLAAPADQRDIAAEGARIIRQADTLEDVAALVDDQTTSYRFVREFGEPVPMPSRIIKCANAFDDLTGGSDDPAVVAAAMERIHLGLGYEYDPDVVDALTRVAQDASAGRVAEQRAGAG</sequence>
<dbReference type="PANTHER" id="PTHR45228">
    <property type="entry name" value="CYCLIC DI-GMP PHOSPHODIESTERASE TM_0186-RELATED"/>
    <property type="match status" value="1"/>
</dbReference>
<feature type="transmembrane region" description="Helical" evidence="1">
    <location>
        <begin position="164"/>
        <end position="187"/>
    </location>
</feature>
<proteinExistence type="predicted"/>
<dbReference type="Pfam" id="PF01966">
    <property type="entry name" value="HD"/>
    <property type="match status" value="1"/>
</dbReference>
<evidence type="ECO:0000256" key="1">
    <source>
        <dbReference type="SAM" id="Phobius"/>
    </source>
</evidence>